<evidence type="ECO:0000313" key="3">
    <source>
        <dbReference type="Proteomes" id="UP000247540"/>
    </source>
</evidence>
<protein>
    <submittedName>
        <fullName evidence="2">Uncharacterized protein DUF1631</fullName>
    </submittedName>
</protein>
<dbReference type="AlphaFoldDB" id="A0A318SXW0"/>
<dbReference type="OrthoDB" id="6188167at2"/>
<evidence type="ECO:0000313" key="2">
    <source>
        <dbReference type="EMBL" id="PYE79867.1"/>
    </source>
</evidence>
<reference evidence="2 3" key="1">
    <citation type="submission" date="2018-06" db="EMBL/GenBank/DDBJ databases">
        <title>Genomic Encyclopedia of Type Strains, Phase III (KMG-III): the genomes of soil and plant-associated and newly described type strains.</title>
        <authorList>
            <person name="Whitman W."/>
        </authorList>
    </citation>
    <scope>NUCLEOTIDE SEQUENCE [LARGE SCALE GENOMIC DNA]</scope>
    <source>
        <strain evidence="2 3">CECT 7646</strain>
    </source>
</reference>
<dbReference type="Proteomes" id="UP000247540">
    <property type="component" value="Unassembled WGS sequence"/>
</dbReference>
<dbReference type="Pfam" id="PF07793">
    <property type="entry name" value="DUF1631"/>
    <property type="match status" value="2"/>
</dbReference>
<gene>
    <name evidence="2" type="ORF">DFQ15_101188</name>
</gene>
<name>A0A318SXW0_9BURK</name>
<dbReference type="EMBL" id="QJTC01000001">
    <property type="protein sequence ID" value="PYE79867.1"/>
    <property type="molecule type" value="Genomic_DNA"/>
</dbReference>
<accession>A0A318SXW0</accession>
<keyword evidence="3" id="KW-1185">Reference proteome</keyword>
<dbReference type="RefSeq" id="WP_158528987.1">
    <property type="nucleotide sequence ID" value="NZ_QJTC01000001.1"/>
</dbReference>
<sequence>MRTDSDADAATAAYRACLAQAMARSPGILEKLLAAARDSLYQRSRQLEQYQGRGAYAEALQTLSDNAVFMVQRFPIEFEEAVRQGDGSAAKARPQPLELSLVDDAQVQGHVELTRSHQAAHQALEAPLAELDGLVSSAQGLTRIQPQRNPLRPEVYLRALQAVVDRTQASPPVRSLWMQHLTTAMGAHLKTEYEQLSAVLRDAGVVAVGYEAVAIVRAGQKPVAAAAPAAPGAADAPPAAWTVPAEPPVGAPVSEASARGLLRTEERRMRAARIADEIARLPDTGRVPEVVRAFVLGPWSQVIAEAQIGARGGVTDPEGYYALVRPLLWSAQPVLGRADRRHLTSVLQNLFTRLRIGLATIGWPEEETVDFFQALVDAHQIALRPDGSSFAIRNRPLPAMPEAEPAAADGAAASSPPTRPWNAPPDDLAFRPAGDGMPGDAAVTDDTLAPGVKVELLQDGHWRRLQLLWASPHGSLLLFEGEDGRNESMTRRLCVQCMKENRLRIVQQG</sequence>
<evidence type="ECO:0000256" key="1">
    <source>
        <dbReference type="SAM" id="MobiDB-lite"/>
    </source>
</evidence>
<feature type="compositionally biased region" description="Low complexity" evidence="1">
    <location>
        <begin position="401"/>
        <end position="416"/>
    </location>
</feature>
<comment type="caution">
    <text evidence="2">The sequence shown here is derived from an EMBL/GenBank/DDBJ whole genome shotgun (WGS) entry which is preliminary data.</text>
</comment>
<proteinExistence type="predicted"/>
<feature type="region of interest" description="Disordered" evidence="1">
    <location>
        <begin position="401"/>
        <end position="421"/>
    </location>
</feature>
<dbReference type="InterPro" id="IPR012434">
    <property type="entry name" value="DUF1631"/>
</dbReference>
<organism evidence="2 3">
    <name type="scientific">Xylophilus ampelinus</name>
    <dbReference type="NCBI Taxonomy" id="54067"/>
    <lineage>
        <taxon>Bacteria</taxon>
        <taxon>Pseudomonadati</taxon>
        <taxon>Pseudomonadota</taxon>
        <taxon>Betaproteobacteria</taxon>
        <taxon>Burkholderiales</taxon>
        <taxon>Xylophilus</taxon>
    </lineage>
</organism>